<keyword evidence="13" id="KW-0560">Oxidoreductase</keyword>
<proteinExistence type="inferred from homology"/>
<keyword evidence="14" id="KW-1185">Reference proteome</keyword>
<evidence type="ECO:0000313" key="13">
    <source>
        <dbReference type="EMBL" id="SDL14474.1"/>
    </source>
</evidence>
<dbReference type="GO" id="GO:0071949">
    <property type="term" value="F:FAD binding"/>
    <property type="evidence" value="ECO:0007669"/>
    <property type="project" value="TreeGrafter"/>
</dbReference>
<keyword evidence="4 10" id="KW-0561">Oxygen transport</keyword>
<dbReference type="Gene3D" id="3.40.50.80">
    <property type="entry name" value="Nucleotide-binding domain of ferredoxin-NADP reductase (FNR) module"/>
    <property type="match status" value="1"/>
</dbReference>
<evidence type="ECO:0000256" key="10">
    <source>
        <dbReference type="RuleBase" id="RU000356"/>
    </source>
</evidence>
<dbReference type="InterPro" id="IPR000971">
    <property type="entry name" value="Globin"/>
</dbReference>
<evidence type="ECO:0000259" key="11">
    <source>
        <dbReference type="PROSITE" id="PS01033"/>
    </source>
</evidence>
<dbReference type="GO" id="GO:0051537">
    <property type="term" value="F:2 iron, 2 sulfur cluster binding"/>
    <property type="evidence" value="ECO:0007669"/>
    <property type="project" value="UniProtKB-KW"/>
</dbReference>
<reference evidence="13 14" key="1">
    <citation type="submission" date="2016-10" db="EMBL/GenBank/DDBJ databases">
        <authorList>
            <person name="de Groot N.N."/>
        </authorList>
    </citation>
    <scope>NUCLEOTIDE SEQUENCE [LARGE SCALE GENOMIC DNA]</scope>
    <source>
        <strain evidence="13 14">CGMCC 1.5382</strain>
    </source>
</reference>
<dbReference type="SUPFAM" id="SSF46458">
    <property type="entry name" value="Globin-like"/>
    <property type="match status" value="1"/>
</dbReference>
<dbReference type="RefSeq" id="WP_092325297.1">
    <property type="nucleotide sequence ID" value="NZ_FNFU01000034.1"/>
</dbReference>
<evidence type="ECO:0000256" key="1">
    <source>
        <dbReference type="ARBA" id="ARBA00006401"/>
    </source>
</evidence>
<evidence type="ECO:0000256" key="6">
    <source>
        <dbReference type="ARBA" id="ARBA00023004"/>
    </source>
</evidence>
<evidence type="ECO:0000256" key="3">
    <source>
        <dbReference type="ARBA" id="ARBA00022617"/>
    </source>
</evidence>
<dbReference type="EMBL" id="FNFU01000034">
    <property type="protein sequence ID" value="SDL14474.1"/>
    <property type="molecule type" value="Genomic_DNA"/>
</dbReference>
<dbReference type="Gene3D" id="1.10.490.10">
    <property type="entry name" value="Globins"/>
    <property type="match status" value="1"/>
</dbReference>
<dbReference type="STRING" id="386301.SAMN05216282_1347"/>
<comment type="similarity">
    <text evidence="1">In the C-terminal section; belongs to the flavoprotein pyridine nucleotide cytochrome reductase family.</text>
</comment>
<evidence type="ECO:0000259" key="12">
    <source>
        <dbReference type="PROSITE" id="PS51384"/>
    </source>
</evidence>
<feature type="domain" description="FAD-binding FR-type" evidence="12">
    <location>
        <begin position="151"/>
        <end position="254"/>
    </location>
</feature>
<dbReference type="GO" id="GO:0020037">
    <property type="term" value="F:heme binding"/>
    <property type="evidence" value="ECO:0007669"/>
    <property type="project" value="InterPro"/>
</dbReference>
<keyword evidence="3 10" id="KW-0349">Heme</keyword>
<dbReference type="GO" id="GO:0005344">
    <property type="term" value="F:oxygen carrier activity"/>
    <property type="evidence" value="ECO:0007669"/>
    <property type="project" value="UniProtKB-KW"/>
</dbReference>
<accession>A0A1G9HP09</accession>
<evidence type="ECO:0000256" key="5">
    <source>
        <dbReference type="ARBA" id="ARBA00022723"/>
    </source>
</evidence>
<evidence type="ECO:0000256" key="7">
    <source>
        <dbReference type="ARBA" id="ARBA00023027"/>
    </source>
</evidence>
<evidence type="ECO:0000256" key="2">
    <source>
        <dbReference type="ARBA" id="ARBA00012229"/>
    </source>
</evidence>
<dbReference type="InterPro" id="IPR012292">
    <property type="entry name" value="Globin/Proto"/>
</dbReference>
<keyword evidence="6" id="KW-0408">Iron</keyword>
<evidence type="ECO:0000313" key="14">
    <source>
        <dbReference type="Proteomes" id="UP000198701"/>
    </source>
</evidence>
<dbReference type="SUPFAM" id="SSF52343">
    <property type="entry name" value="Ferredoxin reductase-like, C-terminal NADP-linked domain"/>
    <property type="match status" value="1"/>
</dbReference>
<name>A0A1G9HP09_9MICO</name>
<keyword evidence="7" id="KW-0520">NAD</keyword>
<keyword evidence="13" id="KW-0223">Dioxygenase</keyword>
<keyword evidence="10" id="KW-0813">Transport</keyword>
<sequence>MLSTQSLPLIEATLPLVGERIQAIAKNFYARMFAAHPELFDGLFSRSNQKNGSQQQALAGSIAVFATYLVNNPDTTPEAMLSRIAHKHVSLDIQPEQYDVVYKYLFEAIADELSDVITAEIAGAWTEVYWLMAHALIKLEKGLYAGAANDKPLAPWTVIGKDAAGTDALTFTLEPADDTPVSPALPGQYVSVTVGMPDGIRQVRQYSLSAGTATTRVFTTKLDADGEVSPALHRDVQIGDTLILSNPCGDITLTEGDTPLILASAGIGCTPSASILRSLVESDSKREVIVLHAESTLERWALRDQMNEDVALLEAAELELWLEIPSDGAHEGFMSLDGVTIPENASVYLCGPLPFMRSLRSQALKSGVPAERIHYEIFGPDLWLASV</sequence>
<organism evidence="13 14">
    <name type="scientific">Cryobacterium psychrotolerans</name>
    <dbReference type="NCBI Taxonomy" id="386301"/>
    <lineage>
        <taxon>Bacteria</taxon>
        <taxon>Bacillati</taxon>
        <taxon>Actinomycetota</taxon>
        <taxon>Actinomycetes</taxon>
        <taxon>Micrococcales</taxon>
        <taxon>Microbacteriaceae</taxon>
        <taxon>Cryobacterium</taxon>
    </lineage>
</organism>
<dbReference type="InterPro" id="IPR017927">
    <property type="entry name" value="FAD-bd_FR_type"/>
</dbReference>
<evidence type="ECO:0000256" key="8">
    <source>
        <dbReference type="ARBA" id="ARBA00048649"/>
    </source>
</evidence>
<dbReference type="PROSITE" id="PS51384">
    <property type="entry name" value="FAD_FR"/>
    <property type="match status" value="1"/>
</dbReference>
<dbReference type="GO" id="GO:0046210">
    <property type="term" value="P:nitric oxide catabolic process"/>
    <property type="evidence" value="ECO:0007669"/>
    <property type="project" value="TreeGrafter"/>
</dbReference>
<comment type="catalytic activity">
    <reaction evidence="8">
        <text>2 nitric oxide + NADH + 2 O2 = 2 nitrate + NAD(+) + H(+)</text>
        <dbReference type="Rhea" id="RHEA:19469"/>
        <dbReference type="ChEBI" id="CHEBI:15378"/>
        <dbReference type="ChEBI" id="CHEBI:15379"/>
        <dbReference type="ChEBI" id="CHEBI:16480"/>
        <dbReference type="ChEBI" id="CHEBI:17632"/>
        <dbReference type="ChEBI" id="CHEBI:57540"/>
        <dbReference type="ChEBI" id="CHEBI:57945"/>
        <dbReference type="EC" id="1.14.12.17"/>
    </reaction>
</comment>
<dbReference type="Proteomes" id="UP000198701">
    <property type="component" value="Unassembled WGS sequence"/>
</dbReference>
<dbReference type="PROSITE" id="PS01033">
    <property type="entry name" value="GLOBIN"/>
    <property type="match status" value="1"/>
</dbReference>
<dbReference type="GO" id="GO:0046872">
    <property type="term" value="F:metal ion binding"/>
    <property type="evidence" value="ECO:0007669"/>
    <property type="project" value="UniProtKB-KW"/>
</dbReference>
<dbReference type="SUPFAM" id="SSF63380">
    <property type="entry name" value="Riboflavin synthase domain-like"/>
    <property type="match status" value="1"/>
</dbReference>
<dbReference type="PRINTS" id="PR00409">
    <property type="entry name" value="PHDIOXRDTASE"/>
</dbReference>
<dbReference type="InterPro" id="IPR039261">
    <property type="entry name" value="FNR_nucleotide-bd"/>
</dbReference>
<dbReference type="GO" id="GO:0019825">
    <property type="term" value="F:oxygen binding"/>
    <property type="evidence" value="ECO:0007669"/>
    <property type="project" value="InterPro"/>
</dbReference>
<dbReference type="AlphaFoldDB" id="A0A1G9HP09"/>
<dbReference type="GO" id="GO:0008941">
    <property type="term" value="F:nitric oxide dioxygenase NAD(P)H activity"/>
    <property type="evidence" value="ECO:0007669"/>
    <property type="project" value="UniProtKB-EC"/>
</dbReference>
<dbReference type="PANTHER" id="PTHR43396">
    <property type="entry name" value="FLAVOHEMOPROTEIN"/>
    <property type="match status" value="1"/>
</dbReference>
<dbReference type="PANTHER" id="PTHR43396:SF3">
    <property type="entry name" value="FLAVOHEMOPROTEIN"/>
    <property type="match status" value="1"/>
</dbReference>
<evidence type="ECO:0000256" key="4">
    <source>
        <dbReference type="ARBA" id="ARBA00022621"/>
    </source>
</evidence>
<dbReference type="GO" id="GO:0071500">
    <property type="term" value="P:cellular response to nitrosative stress"/>
    <property type="evidence" value="ECO:0007669"/>
    <property type="project" value="TreeGrafter"/>
</dbReference>
<dbReference type="OrthoDB" id="9801223at2"/>
<feature type="domain" description="Globin" evidence="11">
    <location>
        <begin position="1"/>
        <end position="141"/>
    </location>
</feature>
<dbReference type="Pfam" id="PF00042">
    <property type="entry name" value="Globin"/>
    <property type="match status" value="1"/>
</dbReference>
<protein>
    <recommendedName>
        <fullName evidence="2">nitric oxide dioxygenase</fullName>
        <ecNumber evidence="2">1.14.12.17</ecNumber>
    </recommendedName>
</protein>
<comment type="catalytic activity">
    <reaction evidence="9">
        <text>2 nitric oxide + NADPH + 2 O2 = 2 nitrate + NADP(+) + H(+)</text>
        <dbReference type="Rhea" id="RHEA:19465"/>
        <dbReference type="ChEBI" id="CHEBI:15378"/>
        <dbReference type="ChEBI" id="CHEBI:15379"/>
        <dbReference type="ChEBI" id="CHEBI:16480"/>
        <dbReference type="ChEBI" id="CHEBI:17632"/>
        <dbReference type="ChEBI" id="CHEBI:57783"/>
        <dbReference type="ChEBI" id="CHEBI:58349"/>
        <dbReference type="EC" id="1.14.12.17"/>
    </reaction>
</comment>
<dbReference type="EC" id="1.14.12.17" evidence="2"/>
<keyword evidence="5" id="KW-0479">Metal-binding</keyword>
<gene>
    <name evidence="13" type="ORF">SAMN05216282_1347</name>
</gene>
<dbReference type="InterPro" id="IPR009050">
    <property type="entry name" value="Globin-like_sf"/>
</dbReference>
<dbReference type="Gene3D" id="2.40.30.10">
    <property type="entry name" value="Translation factors"/>
    <property type="match status" value="1"/>
</dbReference>
<dbReference type="InterPro" id="IPR017938">
    <property type="entry name" value="Riboflavin_synthase-like_b-brl"/>
</dbReference>
<comment type="similarity">
    <text evidence="10">Belongs to the globin family.</text>
</comment>
<evidence type="ECO:0000256" key="9">
    <source>
        <dbReference type="ARBA" id="ARBA00049433"/>
    </source>
</evidence>